<feature type="domain" description="Disease resistance N-terminal" evidence="6">
    <location>
        <begin position="12"/>
        <end position="94"/>
    </location>
</feature>
<evidence type="ECO:0000256" key="4">
    <source>
        <dbReference type="ARBA" id="ARBA00022741"/>
    </source>
</evidence>
<dbReference type="InterPro" id="IPR041118">
    <property type="entry name" value="Rx_N"/>
</dbReference>
<reference evidence="7" key="1">
    <citation type="submission" date="2023-07" db="EMBL/GenBank/DDBJ databases">
        <title>A chromosome-level genome assembly of Lolium multiflorum.</title>
        <authorList>
            <person name="Chen Y."/>
            <person name="Copetti D."/>
            <person name="Kolliker R."/>
            <person name="Studer B."/>
        </authorList>
    </citation>
    <scope>NUCLEOTIDE SEQUENCE</scope>
    <source>
        <strain evidence="7">02402/16</strain>
        <tissue evidence="7">Leaf</tissue>
    </source>
</reference>
<evidence type="ECO:0000256" key="3">
    <source>
        <dbReference type="ARBA" id="ARBA00022737"/>
    </source>
</evidence>
<dbReference type="Proteomes" id="UP001231189">
    <property type="component" value="Unassembled WGS sequence"/>
</dbReference>
<gene>
    <name evidence="7" type="ORF">QYE76_060324</name>
</gene>
<comment type="caution">
    <text evidence="7">The sequence shown here is derived from an EMBL/GenBank/DDBJ whole genome shotgun (WGS) entry which is preliminary data.</text>
</comment>
<evidence type="ECO:0000256" key="5">
    <source>
        <dbReference type="ARBA" id="ARBA00022821"/>
    </source>
</evidence>
<keyword evidence="2" id="KW-0433">Leucine-rich repeat</keyword>
<dbReference type="Pfam" id="PF18052">
    <property type="entry name" value="Rx_N"/>
    <property type="match status" value="1"/>
</dbReference>
<keyword evidence="3" id="KW-0677">Repeat</keyword>
<protein>
    <recommendedName>
        <fullName evidence="6">Disease resistance N-terminal domain-containing protein</fullName>
    </recommendedName>
</protein>
<accession>A0AAD8RZL0</accession>
<keyword evidence="5" id="KW-0611">Plant defense</keyword>
<evidence type="ECO:0000256" key="2">
    <source>
        <dbReference type="ARBA" id="ARBA00022614"/>
    </source>
</evidence>
<evidence type="ECO:0000256" key="1">
    <source>
        <dbReference type="ARBA" id="ARBA00008894"/>
    </source>
</evidence>
<keyword evidence="8" id="KW-1185">Reference proteome</keyword>
<evidence type="ECO:0000313" key="7">
    <source>
        <dbReference type="EMBL" id="KAK1642519.1"/>
    </source>
</evidence>
<organism evidence="7 8">
    <name type="scientific">Lolium multiflorum</name>
    <name type="common">Italian ryegrass</name>
    <name type="synonym">Lolium perenne subsp. multiflorum</name>
    <dbReference type="NCBI Taxonomy" id="4521"/>
    <lineage>
        <taxon>Eukaryota</taxon>
        <taxon>Viridiplantae</taxon>
        <taxon>Streptophyta</taxon>
        <taxon>Embryophyta</taxon>
        <taxon>Tracheophyta</taxon>
        <taxon>Spermatophyta</taxon>
        <taxon>Magnoliopsida</taxon>
        <taxon>Liliopsida</taxon>
        <taxon>Poales</taxon>
        <taxon>Poaceae</taxon>
        <taxon>BOP clade</taxon>
        <taxon>Pooideae</taxon>
        <taxon>Poodae</taxon>
        <taxon>Poeae</taxon>
        <taxon>Poeae Chloroplast Group 2 (Poeae type)</taxon>
        <taxon>Loliodinae</taxon>
        <taxon>Loliinae</taxon>
        <taxon>Lolium</taxon>
    </lineage>
</organism>
<proteinExistence type="inferred from homology"/>
<sequence>METAIGAANWLVGKVLNKLSDDLIAAYAASSELGFNSEQIKTKLMYVQGLLHVAKERDVSSNPGLQNLLEDLSKKADKAEDTLDELHYFLIQDQLEGASPELGHCCLAARHNIELTMDGFNPLMTVNLKELIIYNNNYRFTDKESISIARDLLSEVGRSKLMHAGSFQLERVNVDSIMALLIAPICSHLAGTLYKRKEEAAAKVGAAAPMPK</sequence>
<dbReference type="AlphaFoldDB" id="A0AAD8RZL0"/>
<evidence type="ECO:0000259" key="6">
    <source>
        <dbReference type="Pfam" id="PF18052"/>
    </source>
</evidence>
<dbReference type="GO" id="GO:0000166">
    <property type="term" value="F:nucleotide binding"/>
    <property type="evidence" value="ECO:0007669"/>
    <property type="project" value="UniProtKB-KW"/>
</dbReference>
<evidence type="ECO:0000313" key="8">
    <source>
        <dbReference type="Proteomes" id="UP001231189"/>
    </source>
</evidence>
<name>A0AAD8RZL0_LOLMU</name>
<dbReference type="GO" id="GO:0006952">
    <property type="term" value="P:defense response"/>
    <property type="evidence" value="ECO:0007669"/>
    <property type="project" value="UniProtKB-KW"/>
</dbReference>
<comment type="similarity">
    <text evidence="1">Belongs to the disease resistance NB-LRR family.</text>
</comment>
<keyword evidence="4" id="KW-0547">Nucleotide-binding</keyword>
<dbReference type="EMBL" id="JAUUTY010000004">
    <property type="protein sequence ID" value="KAK1642519.1"/>
    <property type="molecule type" value="Genomic_DNA"/>
</dbReference>